<name>A0AAV2H0Y5_LYMST</name>
<dbReference type="InterPro" id="IPR017455">
    <property type="entry name" value="Znf_FYVE-rel"/>
</dbReference>
<dbReference type="GO" id="GO:0005737">
    <property type="term" value="C:cytoplasm"/>
    <property type="evidence" value="ECO:0007669"/>
    <property type="project" value="UniProtKB-SubCell"/>
</dbReference>
<dbReference type="SUPFAM" id="SSF50729">
    <property type="entry name" value="PH domain-like"/>
    <property type="match status" value="1"/>
</dbReference>
<gene>
    <name evidence="11" type="ORF">GSLYS_00001333001</name>
</gene>
<sequence length="627" mass="71517">MDALKREILDVVSSLSEEDLKDVIQELRSLGVKDKEDLKLLKEKDLIGAITPVQWRKLLAQCVLASRSNRQPSDSKSGHERLDMRQEASRRGDAGKTRRHGSYETDTSSSSSSQNIGEDFAIEAELLQHWPAGTTATSRDDANLSGTYELPDRFVTRSSVDSWSGSGRERGSHNYLNLEDWCFQDKIGSELQYQLVKKLLETERVYVGRLNTIYHEFYCVLQLEHTNSPFLEDDTLSLIFSNVKSIYLLHKDSMLPQLEETFTNWKTDPRLGEMMKRNAPFLKIYGEYIANFTSSMEHIDEWMEKSTRFHEIIRRLEQLPQCEHLLLQDFMMEPVKRLIRYKSVMTDYVGSLPPSPMELQDAQDALSQISKATSNADESLTKIEIFKELLDIYYKLRGVPQDFITPTRHFVMGGPIAEISSKSGEILIRHLFLFNDSILVCTDNRLTGTFNVWKILDMDKITMKPCDIVHFPNAFELRNNQGACILLDQNLTGVPLAWEKKIEATLNVYKQKLKERQASAQDMGHSFDENDVSYSKLGQAPPVLVTDPNVTKCMICDETFSLVKRKQNCMACGKLICKSCSKKYKLDYNQGKIDTVCAGCFDALTRSTTADEVFLKDIGSSTFYSDA</sequence>
<dbReference type="Pfam" id="PF00621">
    <property type="entry name" value="RhoGEF"/>
    <property type="match status" value="1"/>
</dbReference>
<keyword evidence="6" id="KW-0862">Zinc</keyword>
<dbReference type="PROSITE" id="PS50178">
    <property type="entry name" value="ZF_FYVE"/>
    <property type="match status" value="1"/>
</dbReference>
<dbReference type="Proteomes" id="UP001497497">
    <property type="component" value="Unassembled WGS sequence"/>
</dbReference>
<evidence type="ECO:0000313" key="11">
    <source>
        <dbReference type="EMBL" id="CAL1527156.1"/>
    </source>
</evidence>
<protein>
    <submittedName>
        <fullName evidence="11">Uncharacterized protein</fullName>
    </submittedName>
</protein>
<proteinExistence type="predicted"/>
<dbReference type="SMART" id="SM00064">
    <property type="entry name" value="FYVE"/>
    <property type="match status" value="1"/>
</dbReference>
<keyword evidence="12" id="KW-1185">Reference proteome</keyword>
<evidence type="ECO:0000256" key="3">
    <source>
        <dbReference type="ARBA" id="ARBA00022658"/>
    </source>
</evidence>
<dbReference type="PROSITE" id="PS50010">
    <property type="entry name" value="DH_2"/>
    <property type="match status" value="1"/>
</dbReference>
<dbReference type="SMART" id="SM00325">
    <property type="entry name" value="RhoGEF"/>
    <property type="match status" value="1"/>
</dbReference>
<dbReference type="GO" id="GO:0005085">
    <property type="term" value="F:guanyl-nucleotide exchange factor activity"/>
    <property type="evidence" value="ECO:0007669"/>
    <property type="project" value="UniProtKB-KW"/>
</dbReference>
<dbReference type="PANTHER" id="PTHR12673:SF241">
    <property type="entry name" value="DH DOMAIN-CONTAINING PROTEIN"/>
    <property type="match status" value="1"/>
</dbReference>
<feature type="domain" description="DH" evidence="9">
    <location>
        <begin position="191"/>
        <end position="379"/>
    </location>
</feature>
<keyword evidence="3" id="KW-0344">Guanine-nucleotide releasing factor</keyword>
<evidence type="ECO:0000256" key="6">
    <source>
        <dbReference type="ARBA" id="ARBA00022833"/>
    </source>
</evidence>
<feature type="compositionally biased region" description="Polar residues" evidence="8">
    <location>
        <begin position="66"/>
        <end position="75"/>
    </location>
</feature>
<dbReference type="Pfam" id="PF01363">
    <property type="entry name" value="FYVE"/>
    <property type="match status" value="1"/>
</dbReference>
<keyword evidence="5 7" id="KW-0863">Zinc-finger</keyword>
<keyword evidence="2" id="KW-0963">Cytoplasm</keyword>
<feature type="region of interest" description="Disordered" evidence="8">
    <location>
        <begin position="66"/>
        <end position="115"/>
    </location>
</feature>
<dbReference type="EMBL" id="CAXITT010000013">
    <property type="protein sequence ID" value="CAL1527156.1"/>
    <property type="molecule type" value="Genomic_DNA"/>
</dbReference>
<dbReference type="Gene3D" id="2.30.29.30">
    <property type="entry name" value="Pleckstrin-homology domain (PH domain)/Phosphotyrosine-binding domain (PTB)"/>
    <property type="match status" value="1"/>
</dbReference>
<dbReference type="InterPro" id="IPR035899">
    <property type="entry name" value="DBL_dom_sf"/>
</dbReference>
<dbReference type="GO" id="GO:0008270">
    <property type="term" value="F:zinc ion binding"/>
    <property type="evidence" value="ECO:0007669"/>
    <property type="project" value="UniProtKB-KW"/>
</dbReference>
<dbReference type="InterPro" id="IPR051092">
    <property type="entry name" value="FYVE_RhoGEF_PH"/>
</dbReference>
<dbReference type="CDD" id="cd00160">
    <property type="entry name" value="RhoGEF"/>
    <property type="match status" value="1"/>
</dbReference>
<evidence type="ECO:0000256" key="2">
    <source>
        <dbReference type="ARBA" id="ARBA00022490"/>
    </source>
</evidence>
<comment type="subcellular location">
    <subcellularLocation>
        <location evidence="1">Cytoplasm</location>
    </subcellularLocation>
</comment>
<evidence type="ECO:0000256" key="8">
    <source>
        <dbReference type="SAM" id="MobiDB-lite"/>
    </source>
</evidence>
<dbReference type="SUPFAM" id="SSF57903">
    <property type="entry name" value="FYVE/PHD zinc finger"/>
    <property type="match status" value="1"/>
</dbReference>
<dbReference type="GO" id="GO:0046847">
    <property type="term" value="P:filopodium assembly"/>
    <property type="evidence" value="ECO:0007669"/>
    <property type="project" value="TreeGrafter"/>
</dbReference>
<feature type="domain" description="FYVE-type" evidence="10">
    <location>
        <begin position="547"/>
        <end position="605"/>
    </location>
</feature>
<feature type="compositionally biased region" description="Basic and acidic residues" evidence="8">
    <location>
        <begin position="76"/>
        <end position="96"/>
    </location>
</feature>
<dbReference type="Gene3D" id="3.30.40.10">
    <property type="entry name" value="Zinc/RING finger domain, C3HC4 (zinc finger)"/>
    <property type="match status" value="1"/>
</dbReference>
<dbReference type="PANTHER" id="PTHR12673">
    <property type="entry name" value="FACIOGENITAL DYSPLASIA PROTEIN"/>
    <property type="match status" value="1"/>
</dbReference>
<evidence type="ECO:0000256" key="5">
    <source>
        <dbReference type="ARBA" id="ARBA00022771"/>
    </source>
</evidence>
<evidence type="ECO:0000256" key="4">
    <source>
        <dbReference type="ARBA" id="ARBA00022723"/>
    </source>
</evidence>
<dbReference type="Gene3D" id="1.20.900.10">
    <property type="entry name" value="Dbl homology (DH) domain"/>
    <property type="match status" value="1"/>
</dbReference>
<comment type="caution">
    <text evidence="11">The sequence shown here is derived from an EMBL/GenBank/DDBJ whole genome shotgun (WGS) entry which is preliminary data.</text>
</comment>
<dbReference type="InterPro" id="IPR011011">
    <property type="entry name" value="Znf_FYVE_PHD"/>
</dbReference>
<keyword evidence="4" id="KW-0479">Metal-binding</keyword>
<dbReference type="InterPro" id="IPR013083">
    <property type="entry name" value="Znf_RING/FYVE/PHD"/>
</dbReference>
<evidence type="ECO:0000256" key="1">
    <source>
        <dbReference type="ARBA" id="ARBA00004496"/>
    </source>
</evidence>
<dbReference type="InterPro" id="IPR011993">
    <property type="entry name" value="PH-like_dom_sf"/>
</dbReference>
<evidence type="ECO:0000313" key="12">
    <source>
        <dbReference type="Proteomes" id="UP001497497"/>
    </source>
</evidence>
<dbReference type="InterPro" id="IPR000306">
    <property type="entry name" value="Znf_FYVE"/>
</dbReference>
<dbReference type="SUPFAM" id="SSF48065">
    <property type="entry name" value="DBL homology domain (DH-domain)"/>
    <property type="match status" value="1"/>
</dbReference>
<dbReference type="GO" id="GO:0007010">
    <property type="term" value="P:cytoskeleton organization"/>
    <property type="evidence" value="ECO:0007669"/>
    <property type="project" value="TreeGrafter"/>
</dbReference>
<evidence type="ECO:0000259" key="9">
    <source>
        <dbReference type="PROSITE" id="PS50010"/>
    </source>
</evidence>
<reference evidence="11 12" key="1">
    <citation type="submission" date="2024-04" db="EMBL/GenBank/DDBJ databases">
        <authorList>
            <consortium name="Genoscope - CEA"/>
            <person name="William W."/>
        </authorList>
    </citation>
    <scope>NUCLEOTIDE SEQUENCE [LARGE SCALE GENOMIC DNA]</scope>
</reference>
<accession>A0AAV2H0Y5</accession>
<dbReference type="InterPro" id="IPR000219">
    <property type="entry name" value="DH_dom"/>
</dbReference>
<evidence type="ECO:0000259" key="10">
    <source>
        <dbReference type="PROSITE" id="PS50178"/>
    </source>
</evidence>
<organism evidence="11 12">
    <name type="scientific">Lymnaea stagnalis</name>
    <name type="common">Great pond snail</name>
    <name type="synonym">Helix stagnalis</name>
    <dbReference type="NCBI Taxonomy" id="6523"/>
    <lineage>
        <taxon>Eukaryota</taxon>
        <taxon>Metazoa</taxon>
        <taxon>Spiralia</taxon>
        <taxon>Lophotrochozoa</taxon>
        <taxon>Mollusca</taxon>
        <taxon>Gastropoda</taxon>
        <taxon>Heterobranchia</taxon>
        <taxon>Euthyneura</taxon>
        <taxon>Panpulmonata</taxon>
        <taxon>Hygrophila</taxon>
        <taxon>Lymnaeoidea</taxon>
        <taxon>Lymnaeidae</taxon>
        <taxon>Lymnaea</taxon>
    </lineage>
</organism>
<dbReference type="AlphaFoldDB" id="A0AAV2H0Y5"/>
<evidence type="ECO:0000256" key="7">
    <source>
        <dbReference type="PROSITE-ProRule" id="PRU00091"/>
    </source>
</evidence>